<dbReference type="Gene3D" id="3.30.450.40">
    <property type="match status" value="1"/>
</dbReference>
<keyword evidence="3" id="KW-0804">Transcription</keyword>
<keyword evidence="1" id="KW-0805">Transcription regulation</keyword>
<reference evidence="6 7" key="1">
    <citation type="submission" date="2017-05" db="EMBL/GenBank/DDBJ databases">
        <authorList>
            <person name="Varghese N."/>
            <person name="Submissions S."/>
        </authorList>
    </citation>
    <scope>NUCLEOTIDE SEQUENCE [LARGE SCALE GENOMIC DNA]</scope>
    <source>
        <strain evidence="6 7">DSM 26001</strain>
    </source>
</reference>
<dbReference type="PROSITE" id="PS51078">
    <property type="entry name" value="ICLR_ED"/>
    <property type="match status" value="1"/>
</dbReference>
<dbReference type="EMBL" id="FXUL01000012">
    <property type="protein sequence ID" value="SMP67154.1"/>
    <property type="molecule type" value="Genomic_DNA"/>
</dbReference>
<dbReference type="SUPFAM" id="SSF55781">
    <property type="entry name" value="GAF domain-like"/>
    <property type="match status" value="1"/>
</dbReference>
<dbReference type="InterPro" id="IPR036390">
    <property type="entry name" value="WH_DNA-bd_sf"/>
</dbReference>
<organism evidence="6 7">
    <name type="scientific">Noviherbaspirillum suwonense</name>
    <dbReference type="NCBI Taxonomy" id="1224511"/>
    <lineage>
        <taxon>Bacteria</taxon>
        <taxon>Pseudomonadati</taxon>
        <taxon>Pseudomonadota</taxon>
        <taxon>Betaproteobacteria</taxon>
        <taxon>Burkholderiales</taxon>
        <taxon>Oxalobacteraceae</taxon>
        <taxon>Noviherbaspirillum</taxon>
    </lineage>
</organism>
<feature type="domain" description="HTH iclR-type" evidence="4">
    <location>
        <begin position="20"/>
        <end position="81"/>
    </location>
</feature>
<gene>
    <name evidence="6" type="ORF">SAMN06295970_112115</name>
</gene>
<dbReference type="RefSeq" id="WP_283443312.1">
    <property type="nucleotide sequence ID" value="NZ_FXUL01000012.1"/>
</dbReference>
<proteinExistence type="predicted"/>
<dbReference type="PANTHER" id="PTHR30136">
    <property type="entry name" value="HELIX-TURN-HELIX TRANSCRIPTIONAL REGULATOR, ICLR FAMILY"/>
    <property type="match status" value="1"/>
</dbReference>
<dbReference type="InterPro" id="IPR005471">
    <property type="entry name" value="Tscrpt_reg_IclR_N"/>
</dbReference>
<dbReference type="PANTHER" id="PTHR30136:SF39">
    <property type="entry name" value="TRANSCRIPTIONAL REGULATORY PROTEIN"/>
    <property type="match status" value="1"/>
</dbReference>
<dbReference type="InterPro" id="IPR050707">
    <property type="entry name" value="HTH_MetabolicPath_Reg"/>
</dbReference>
<dbReference type="Pfam" id="PF01614">
    <property type="entry name" value="IclR_C"/>
    <property type="match status" value="2"/>
</dbReference>
<feature type="domain" description="IclR-ED" evidence="5">
    <location>
        <begin position="82"/>
        <end position="244"/>
    </location>
</feature>
<dbReference type="InterPro" id="IPR014757">
    <property type="entry name" value="Tscrpt_reg_IclR_C"/>
</dbReference>
<dbReference type="InterPro" id="IPR029016">
    <property type="entry name" value="GAF-like_dom_sf"/>
</dbReference>
<protein>
    <submittedName>
        <fullName evidence="6">Transcriptional regulator, IclR family</fullName>
    </submittedName>
</protein>
<evidence type="ECO:0000256" key="1">
    <source>
        <dbReference type="ARBA" id="ARBA00023015"/>
    </source>
</evidence>
<evidence type="ECO:0000313" key="6">
    <source>
        <dbReference type="EMBL" id="SMP67154.1"/>
    </source>
</evidence>
<keyword evidence="7" id="KW-1185">Reference proteome</keyword>
<evidence type="ECO:0000313" key="7">
    <source>
        <dbReference type="Proteomes" id="UP001158049"/>
    </source>
</evidence>
<name>A0ABY1QEI2_9BURK</name>
<comment type="caution">
    <text evidence="6">The sequence shown here is derived from an EMBL/GenBank/DDBJ whole genome shotgun (WGS) entry which is preliminary data.</text>
</comment>
<evidence type="ECO:0000259" key="5">
    <source>
        <dbReference type="PROSITE" id="PS51078"/>
    </source>
</evidence>
<dbReference type="Pfam" id="PF09339">
    <property type="entry name" value="HTH_IclR"/>
    <property type="match status" value="1"/>
</dbReference>
<dbReference type="PROSITE" id="PS51077">
    <property type="entry name" value="HTH_ICLR"/>
    <property type="match status" value="1"/>
</dbReference>
<dbReference type="Gene3D" id="1.10.10.10">
    <property type="entry name" value="Winged helix-like DNA-binding domain superfamily/Winged helix DNA-binding domain"/>
    <property type="match status" value="1"/>
</dbReference>
<accession>A0ABY1QEI2</accession>
<dbReference type="Proteomes" id="UP001158049">
    <property type="component" value="Unassembled WGS sequence"/>
</dbReference>
<evidence type="ECO:0000259" key="4">
    <source>
        <dbReference type="PROSITE" id="PS51077"/>
    </source>
</evidence>
<keyword evidence="2" id="KW-0238">DNA-binding</keyword>
<evidence type="ECO:0000256" key="2">
    <source>
        <dbReference type="ARBA" id="ARBA00023125"/>
    </source>
</evidence>
<dbReference type="SMART" id="SM00346">
    <property type="entry name" value="HTH_ICLR"/>
    <property type="match status" value="1"/>
</dbReference>
<evidence type="ECO:0000256" key="3">
    <source>
        <dbReference type="ARBA" id="ARBA00023163"/>
    </source>
</evidence>
<dbReference type="InterPro" id="IPR036388">
    <property type="entry name" value="WH-like_DNA-bd_sf"/>
</dbReference>
<dbReference type="SUPFAM" id="SSF46785">
    <property type="entry name" value="Winged helix' DNA-binding domain"/>
    <property type="match status" value="1"/>
</dbReference>
<sequence>MPKKAQFHSVADANAAPSGAASVDKALSLLSAFRAGDASLTLAELAERSQLYKSTVLRSLASLAHAGYVQRLPDGRYALGSEIARLSAVYAASFSLDRIVLPVLQALVQHTGESAAYHVRQGGARLCLYRVDSPHPIRDHVRAGEVLPLYRGSGGRVLVAFDDTLLTDVPAVDRALYQQIAAQGYYAATGDRLAEVAGISAPVFGRDKRIAGALTLTMPVHRYKEEYVAQVIDAAADLSTRLGGL</sequence>